<comment type="PTM">
    <text evidence="9">PSK-alpha is produced by endopeptidase digestion. PSK-beta is produced from PSK-alpha by exopeptidase digestion.</text>
</comment>
<evidence type="ECO:0000256" key="5">
    <source>
        <dbReference type="ARBA" id="ARBA00022641"/>
    </source>
</evidence>
<dbReference type="EMBL" id="JAVIJP010000070">
    <property type="protein sequence ID" value="KAL3618895.1"/>
    <property type="molecule type" value="Genomic_DNA"/>
</dbReference>
<dbReference type="AlphaFoldDB" id="A0ABD3BQC8"/>
<evidence type="ECO:0000256" key="7">
    <source>
        <dbReference type="ARBA" id="ARBA00022782"/>
    </source>
</evidence>
<dbReference type="GO" id="GO:0030154">
    <property type="term" value="P:cell differentiation"/>
    <property type="evidence" value="ECO:0007669"/>
    <property type="project" value="UniProtKB-UniRule"/>
</dbReference>
<comment type="PTM">
    <text evidence="9">Sulfation is important for activity and for the binding to a putative membrane receptor.</text>
</comment>
<evidence type="ECO:0000256" key="4">
    <source>
        <dbReference type="ARBA" id="ARBA00022525"/>
    </source>
</evidence>
<feature type="signal peptide" evidence="9">
    <location>
        <begin position="1"/>
        <end position="21"/>
    </location>
</feature>
<evidence type="ECO:0000256" key="3">
    <source>
        <dbReference type="ARBA" id="ARBA00022473"/>
    </source>
</evidence>
<keyword evidence="5 9" id="KW-0765">Sulfation</keyword>
<keyword evidence="7 9" id="KW-0221">Differentiation</keyword>
<reference evidence="11" key="1">
    <citation type="journal article" date="2024" name="IScience">
        <title>Strigolactones Initiate the Formation of Haustorium-like Structures in Castilleja.</title>
        <authorList>
            <person name="Buerger M."/>
            <person name="Peterson D."/>
            <person name="Chory J."/>
        </authorList>
    </citation>
    <scope>NUCLEOTIDE SEQUENCE [LARGE SCALE GENOMIC DNA]</scope>
</reference>
<keyword evidence="11" id="KW-1185">Reference proteome</keyword>
<dbReference type="GO" id="GO:0005576">
    <property type="term" value="C:extracellular region"/>
    <property type="evidence" value="ECO:0007669"/>
    <property type="project" value="UniProtKB-SubCell"/>
</dbReference>
<sequence length="72" mass="8080">MSKATAFFVVALLLFFTLCSAARLGPTVRDKVKVDKAQLINESCQGVGEDECLMRRTLTAHIDYIYTQKQKP</sequence>
<comment type="subcellular location">
    <subcellularLocation>
        <location evidence="1 9">Secreted</location>
    </subcellularLocation>
</comment>
<keyword evidence="4 9" id="KW-0964">Secreted</keyword>
<dbReference type="Proteomes" id="UP001632038">
    <property type="component" value="Unassembled WGS sequence"/>
</dbReference>
<dbReference type="GO" id="GO:0008083">
    <property type="term" value="F:growth factor activity"/>
    <property type="evidence" value="ECO:0007669"/>
    <property type="project" value="UniProtKB-UniRule"/>
</dbReference>
<accession>A0ABD3BQC8</accession>
<keyword evidence="3 9" id="KW-0217">Developmental protein</keyword>
<protein>
    <recommendedName>
        <fullName evidence="9">Phytosulfokine</fullName>
    </recommendedName>
    <component>
        <recommendedName>
            <fullName evidence="9">Phytosulfokine-alpha</fullName>
            <shortName evidence="9">PSK-alpha</shortName>
            <shortName evidence="9">Phytosulfokine-a</shortName>
        </recommendedName>
    </component>
    <component>
        <recommendedName>
            <fullName evidence="9">Phytosulfokine-beta</fullName>
            <shortName evidence="9">PSK-beta</shortName>
            <shortName evidence="9">Phytosulfokine-b</shortName>
        </recommendedName>
    </component>
</protein>
<evidence type="ECO:0000313" key="10">
    <source>
        <dbReference type="EMBL" id="KAL3618895.1"/>
    </source>
</evidence>
<name>A0ABD3BQC8_9LAMI</name>
<comment type="caution">
    <text evidence="10">The sequence shown here is derived from an EMBL/GenBank/DDBJ whole genome shotgun (WGS) entry which is preliminary data.</text>
</comment>
<evidence type="ECO:0000256" key="1">
    <source>
        <dbReference type="ARBA" id="ARBA00004613"/>
    </source>
</evidence>
<dbReference type="GO" id="GO:0008283">
    <property type="term" value="P:cell population proliferation"/>
    <property type="evidence" value="ECO:0007669"/>
    <property type="project" value="UniProtKB-UniRule"/>
</dbReference>
<dbReference type="PANTHER" id="PTHR33285">
    <property type="entry name" value="PHYTOSULFOKINES 3"/>
    <property type="match status" value="1"/>
</dbReference>
<feature type="chain" id="PRO_5044530784" description="Phytosulfokine" evidence="9">
    <location>
        <begin position="22"/>
        <end position="72"/>
    </location>
</feature>
<evidence type="ECO:0000313" key="11">
    <source>
        <dbReference type="Proteomes" id="UP001632038"/>
    </source>
</evidence>
<evidence type="ECO:0000256" key="9">
    <source>
        <dbReference type="RuleBase" id="RU368031"/>
    </source>
</evidence>
<evidence type="ECO:0000256" key="2">
    <source>
        <dbReference type="ARBA" id="ARBA00010781"/>
    </source>
</evidence>
<organism evidence="10 11">
    <name type="scientific">Castilleja foliolosa</name>
    <dbReference type="NCBI Taxonomy" id="1961234"/>
    <lineage>
        <taxon>Eukaryota</taxon>
        <taxon>Viridiplantae</taxon>
        <taxon>Streptophyta</taxon>
        <taxon>Embryophyta</taxon>
        <taxon>Tracheophyta</taxon>
        <taxon>Spermatophyta</taxon>
        <taxon>Magnoliopsida</taxon>
        <taxon>eudicotyledons</taxon>
        <taxon>Gunneridae</taxon>
        <taxon>Pentapetalae</taxon>
        <taxon>asterids</taxon>
        <taxon>lamiids</taxon>
        <taxon>Lamiales</taxon>
        <taxon>Orobanchaceae</taxon>
        <taxon>Pedicularideae</taxon>
        <taxon>Castillejinae</taxon>
        <taxon>Castilleja</taxon>
    </lineage>
</organism>
<dbReference type="Pfam" id="PF06404">
    <property type="entry name" value="PSK"/>
    <property type="match status" value="1"/>
</dbReference>
<dbReference type="PANTHER" id="PTHR33285:SF55">
    <property type="entry name" value="PHYTOSULFOKINES 3"/>
    <property type="match status" value="1"/>
</dbReference>
<keyword evidence="8 9" id="KW-0339">Growth factor</keyword>
<comment type="similarity">
    <text evidence="2 9">Belongs to the phytosulfokine family.</text>
</comment>
<evidence type="ECO:0000256" key="8">
    <source>
        <dbReference type="ARBA" id="ARBA00023030"/>
    </source>
</evidence>
<proteinExistence type="inferred from homology"/>
<gene>
    <name evidence="10" type="ORF">CASFOL_037123</name>
</gene>
<dbReference type="InterPro" id="IPR009438">
    <property type="entry name" value="Phytosulfokine"/>
</dbReference>
<keyword evidence="6 9" id="KW-0732">Signal</keyword>
<evidence type="ECO:0000256" key="6">
    <source>
        <dbReference type="ARBA" id="ARBA00022729"/>
    </source>
</evidence>
<comment type="function">
    <text evidence="9">Promotes plant cell differentiation, organogenesis and somatic embryogenesis as well as cell proliferation.</text>
</comment>